<sequence>MTTSYQQPGAPSYASPIPVRGAHLGDALASEWTKIRSVRSTMWTLGVMILLMIGIGLGVAALISSAGDAAEMGEESALALGFFGLLPGSICVVTLGVLTIASEYGTGMIRTTLTACPSRGRVLAAKALVFFLLVFVITTVVAGLVALAQHSIVDAAEPNGDEWLRATVGVGLFVAALGLVSLGVGGMIRHSAGAITTMIGVILMPLVAAMFMFSENLADLQEFLLEYAIPSQLIGIYGEAASAGSSGPLGWTPVGIMLGLAVVSLGGAFAVMNGRDV</sequence>
<keyword evidence="1" id="KW-0812">Transmembrane</keyword>
<dbReference type="RefSeq" id="WP_187742414.1">
    <property type="nucleotide sequence ID" value="NZ_CP060825.1"/>
</dbReference>
<proteinExistence type="predicted"/>
<dbReference type="AlphaFoldDB" id="A0A7H0HXR7"/>
<feature type="transmembrane region" description="Helical" evidence="1">
    <location>
        <begin position="43"/>
        <end position="66"/>
    </location>
</feature>
<name>A0A7H0HXR7_9ACTN</name>
<organism evidence="2 3">
    <name type="scientific">Streptomyces genisteinicus</name>
    <dbReference type="NCBI Taxonomy" id="2768068"/>
    <lineage>
        <taxon>Bacteria</taxon>
        <taxon>Bacillati</taxon>
        <taxon>Actinomycetota</taxon>
        <taxon>Actinomycetes</taxon>
        <taxon>Kitasatosporales</taxon>
        <taxon>Streptomycetaceae</taxon>
        <taxon>Streptomyces</taxon>
    </lineage>
</organism>
<dbReference type="EMBL" id="CP060825">
    <property type="protein sequence ID" value="QNP65333.1"/>
    <property type="molecule type" value="Genomic_DNA"/>
</dbReference>
<evidence type="ECO:0000313" key="3">
    <source>
        <dbReference type="Proteomes" id="UP000516230"/>
    </source>
</evidence>
<evidence type="ECO:0000256" key="1">
    <source>
        <dbReference type="SAM" id="Phobius"/>
    </source>
</evidence>
<dbReference type="KEGG" id="sgj:IAG43_22000"/>
<protein>
    <submittedName>
        <fullName evidence="2">ABC transporter permease subunit</fullName>
    </submittedName>
</protein>
<feature type="transmembrane region" description="Helical" evidence="1">
    <location>
        <begin position="78"/>
        <end position="101"/>
    </location>
</feature>
<keyword evidence="1" id="KW-0472">Membrane</keyword>
<reference evidence="2 3" key="1">
    <citation type="submission" date="2020-08" db="EMBL/GenBank/DDBJ databases">
        <title>A novel species.</title>
        <authorList>
            <person name="Gao J."/>
        </authorList>
    </citation>
    <scope>NUCLEOTIDE SEQUENCE [LARGE SCALE GENOMIC DNA]</scope>
    <source>
        <strain evidence="2 3">CRPJ-33</strain>
    </source>
</reference>
<feature type="transmembrane region" description="Helical" evidence="1">
    <location>
        <begin position="251"/>
        <end position="272"/>
    </location>
</feature>
<feature type="transmembrane region" description="Helical" evidence="1">
    <location>
        <begin position="195"/>
        <end position="214"/>
    </location>
</feature>
<keyword evidence="3" id="KW-1185">Reference proteome</keyword>
<dbReference type="Pfam" id="PF12730">
    <property type="entry name" value="ABC2_membrane_4"/>
    <property type="match status" value="1"/>
</dbReference>
<accession>A0A7H0HXR7</accession>
<evidence type="ECO:0000313" key="2">
    <source>
        <dbReference type="EMBL" id="QNP65333.1"/>
    </source>
</evidence>
<feature type="transmembrane region" description="Helical" evidence="1">
    <location>
        <begin position="168"/>
        <end position="188"/>
    </location>
</feature>
<gene>
    <name evidence="2" type="ORF">IAG43_22000</name>
</gene>
<feature type="transmembrane region" description="Helical" evidence="1">
    <location>
        <begin position="122"/>
        <end position="148"/>
    </location>
</feature>
<keyword evidence="1" id="KW-1133">Transmembrane helix</keyword>
<dbReference type="Proteomes" id="UP000516230">
    <property type="component" value="Chromosome"/>
</dbReference>